<dbReference type="Proteomes" id="UP001364472">
    <property type="component" value="Unassembled WGS sequence"/>
</dbReference>
<evidence type="ECO:0000313" key="1">
    <source>
        <dbReference type="EMBL" id="MEJ1248747.1"/>
    </source>
</evidence>
<proteinExistence type="predicted"/>
<keyword evidence="2" id="KW-1185">Reference proteome</keyword>
<comment type="caution">
    <text evidence="1">The sequence shown here is derived from an EMBL/GenBank/DDBJ whole genome shotgun (WGS) entry which is preliminary data.</text>
</comment>
<protein>
    <submittedName>
        <fullName evidence="1">Uncharacterized protein</fullName>
    </submittedName>
</protein>
<dbReference type="AlphaFoldDB" id="A0AAW9R2Z8"/>
<gene>
    <name evidence="1" type="ORF">WB794_03525</name>
</gene>
<dbReference type="RefSeq" id="WP_337334460.1">
    <property type="nucleotide sequence ID" value="NZ_JBBDHC010000003.1"/>
</dbReference>
<dbReference type="EMBL" id="JBBDHC010000003">
    <property type="protein sequence ID" value="MEJ1248747.1"/>
    <property type="molecule type" value="Genomic_DNA"/>
</dbReference>
<organism evidence="1 2">
    <name type="scientific">Denitratimonas tolerans</name>
    <dbReference type="NCBI Taxonomy" id="1338420"/>
    <lineage>
        <taxon>Bacteria</taxon>
        <taxon>Pseudomonadati</taxon>
        <taxon>Pseudomonadota</taxon>
        <taxon>Gammaproteobacteria</taxon>
        <taxon>Lysobacterales</taxon>
        <taxon>Lysobacteraceae</taxon>
        <taxon>Denitratimonas</taxon>
    </lineage>
</organism>
<reference evidence="1 2" key="1">
    <citation type="journal article" date="2016" name="Antonie Van Leeuwenhoek">
        <title>Denitratimonas tolerans gen. nov., sp. nov., a denitrifying bacterium isolated from a bioreactor for tannery wastewater treatment.</title>
        <authorList>
            <person name="Han S.I."/>
            <person name="Kim J.O."/>
            <person name="Lee Y.R."/>
            <person name="Ekpeghere K.I."/>
            <person name="Koh S.C."/>
            <person name="Whang K.S."/>
        </authorList>
    </citation>
    <scope>NUCLEOTIDE SEQUENCE [LARGE SCALE GENOMIC DNA]</scope>
    <source>
        <strain evidence="1 2">KACC 17565</strain>
    </source>
</reference>
<name>A0AAW9R2Z8_9GAMM</name>
<accession>A0AAW9R2Z8</accession>
<evidence type="ECO:0000313" key="2">
    <source>
        <dbReference type="Proteomes" id="UP001364472"/>
    </source>
</evidence>
<sequence>MAPILSPRLPPRSIFTRFFPILLCALLLAALPAVARAEAPYVPIQPGHSAMWFDPARGGEGWIVGILSDEAAALYWFTFDDEGEPRWLEGVGRIVRDPGGDSIVFSELIAPRGGRFGPDFDPAQVVREVKGSAVISFSDCQHGRVAFSAFGKSGDFPLTRLTRTMAAGCGPIHGTPGEPVRAEAGQSGGWYDPAYGGQGYVLTWLANGSAALGWFTYDPEGNPYWMVGTGEVEGDRLVFPELYSARGGRFAEAFDPAQVEHTLWGRVELSLGCDSGAAEYEATAPGFGTGRFDLNVLARLAKPACPWVKPTLTDLYDISLTHLPTPVPQDPPPGFGSGNLIAVHGVANDGTVVGVRKINYGSNYGSIMGDRPVRLRPGESDWRDMYDMFVVRRVFVSGDGEEMLFSRMTGGPAFIRDDVIVPMPGLENPGKSAILGTVADFSRAAVRVETPAPSGGTMAKYWTWSATQGMRELPTAEDLRGTAKCVSSDGDVVLGLDRELLVGGDKAWTVRWIGAGLPHYLTDAAGNRMASLAACSDDAGIVYGEVPYETDERGRISVLPGYFRRDGISGHLGLIHPSEESPHGWQHAVHHTSADGALAGGTYRSPAMIGTLPRGGSATGALLWTQDTGHVLLTELLAGLGQAPDWPSMSVAAISPSGEYLVVTTGVIPQGSEIDSPSTMRSALIRLVKK</sequence>